<dbReference type="InterPro" id="IPR014189">
    <property type="entry name" value="Quinone_OxRdtase_PIG3"/>
</dbReference>
<dbReference type="Pfam" id="PF00107">
    <property type="entry name" value="ADH_zinc_N"/>
    <property type="match status" value="1"/>
</dbReference>
<dbReference type="SUPFAM" id="SSF50129">
    <property type="entry name" value="GroES-like"/>
    <property type="match status" value="1"/>
</dbReference>
<gene>
    <name evidence="4" type="ORF">ASPZODRAFT_133221</name>
</gene>
<keyword evidence="1" id="KW-0521">NADP</keyword>
<organism evidence="4 5">
    <name type="scientific">Penicilliopsis zonata CBS 506.65</name>
    <dbReference type="NCBI Taxonomy" id="1073090"/>
    <lineage>
        <taxon>Eukaryota</taxon>
        <taxon>Fungi</taxon>
        <taxon>Dikarya</taxon>
        <taxon>Ascomycota</taxon>
        <taxon>Pezizomycotina</taxon>
        <taxon>Eurotiomycetes</taxon>
        <taxon>Eurotiomycetidae</taxon>
        <taxon>Eurotiales</taxon>
        <taxon>Aspergillaceae</taxon>
        <taxon>Penicilliopsis</taxon>
    </lineage>
</organism>
<reference evidence="5" key="1">
    <citation type="journal article" date="2017" name="Genome Biol.">
        <title>Comparative genomics reveals high biological diversity and specific adaptations in the industrially and medically important fungal genus Aspergillus.</title>
        <authorList>
            <person name="de Vries R.P."/>
            <person name="Riley R."/>
            <person name="Wiebenga A."/>
            <person name="Aguilar-Osorio G."/>
            <person name="Amillis S."/>
            <person name="Uchima C.A."/>
            <person name="Anderluh G."/>
            <person name="Asadollahi M."/>
            <person name="Askin M."/>
            <person name="Barry K."/>
            <person name="Battaglia E."/>
            <person name="Bayram O."/>
            <person name="Benocci T."/>
            <person name="Braus-Stromeyer S.A."/>
            <person name="Caldana C."/>
            <person name="Canovas D."/>
            <person name="Cerqueira G.C."/>
            <person name="Chen F."/>
            <person name="Chen W."/>
            <person name="Choi C."/>
            <person name="Clum A."/>
            <person name="Dos Santos R.A."/>
            <person name="Damasio A.R."/>
            <person name="Diallinas G."/>
            <person name="Emri T."/>
            <person name="Fekete E."/>
            <person name="Flipphi M."/>
            <person name="Freyberg S."/>
            <person name="Gallo A."/>
            <person name="Gournas C."/>
            <person name="Habgood R."/>
            <person name="Hainaut M."/>
            <person name="Harispe M.L."/>
            <person name="Henrissat B."/>
            <person name="Hilden K.S."/>
            <person name="Hope R."/>
            <person name="Hossain A."/>
            <person name="Karabika E."/>
            <person name="Karaffa L."/>
            <person name="Karanyi Z."/>
            <person name="Krasevec N."/>
            <person name="Kuo A."/>
            <person name="Kusch H."/>
            <person name="LaButti K."/>
            <person name="Lagendijk E.L."/>
            <person name="Lapidus A."/>
            <person name="Levasseur A."/>
            <person name="Lindquist E."/>
            <person name="Lipzen A."/>
            <person name="Logrieco A.F."/>
            <person name="MacCabe A."/>
            <person name="Maekelae M.R."/>
            <person name="Malavazi I."/>
            <person name="Melin P."/>
            <person name="Meyer V."/>
            <person name="Mielnichuk N."/>
            <person name="Miskei M."/>
            <person name="Molnar A.P."/>
            <person name="Mule G."/>
            <person name="Ngan C.Y."/>
            <person name="Orejas M."/>
            <person name="Orosz E."/>
            <person name="Ouedraogo J.P."/>
            <person name="Overkamp K.M."/>
            <person name="Park H.-S."/>
            <person name="Perrone G."/>
            <person name="Piumi F."/>
            <person name="Punt P.J."/>
            <person name="Ram A.F."/>
            <person name="Ramon A."/>
            <person name="Rauscher S."/>
            <person name="Record E."/>
            <person name="Riano-Pachon D.M."/>
            <person name="Robert V."/>
            <person name="Roehrig J."/>
            <person name="Ruller R."/>
            <person name="Salamov A."/>
            <person name="Salih N.S."/>
            <person name="Samson R.A."/>
            <person name="Sandor E."/>
            <person name="Sanguinetti M."/>
            <person name="Schuetze T."/>
            <person name="Sepcic K."/>
            <person name="Shelest E."/>
            <person name="Sherlock G."/>
            <person name="Sophianopoulou V."/>
            <person name="Squina F.M."/>
            <person name="Sun H."/>
            <person name="Susca A."/>
            <person name="Todd R.B."/>
            <person name="Tsang A."/>
            <person name="Unkles S.E."/>
            <person name="van de Wiele N."/>
            <person name="van Rossen-Uffink D."/>
            <person name="Oliveira J.V."/>
            <person name="Vesth T.C."/>
            <person name="Visser J."/>
            <person name="Yu J.-H."/>
            <person name="Zhou M."/>
            <person name="Andersen M.R."/>
            <person name="Archer D.B."/>
            <person name="Baker S.E."/>
            <person name="Benoit I."/>
            <person name="Brakhage A.A."/>
            <person name="Braus G.H."/>
            <person name="Fischer R."/>
            <person name="Frisvad J.C."/>
            <person name="Goldman G.H."/>
            <person name="Houbraken J."/>
            <person name="Oakley B."/>
            <person name="Pocsi I."/>
            <person name="Scazzocchio C."/>
            <person name="Seiboth B."/>
            <person name="vanKuyk P.A."/>
            <person name="Wortman J."/>
            <person name="Dyer P.S."/>
            <person name="Grigoriev I.V."/>
        </authorList>
    </citation>
    <scope>NUCLEOTIDE SEQUENCE [LARGE SCALE GENOMIC DNA]</scope>
    <source>
        <strain evidence="5">CBS 506.65</strain>
    </source>
</reference>
<dbReference type="AlphaFoldDB" id="A0A1L9SGD0"/>
<dbReference type="STRING" id="1073090.A0A1L9SGD0"/>
<dbReference type="Proteomes" id="UP000184188">
    <property type="component" value="Unassembled WGS sequence"/>
</dbReference>
<dbReference type="InterPro" id="IPR011032">
    <property type="entry name" value="GroES-like_sf"/>
</dbReference>
<dbReference type="PANTHER" id="PTHR48106">
    <property type="entry name" value="QUINONE OXIDOREDUCTASE PIG3-RELATED"/>
    <property type="match status" value="1"/>
</dbReference>
<dbReference type="VEuPathDB" id="FungiDB:ASPZODRAFT_133221"/>
<feature type="domain" description="Enoyl reductase (ER)" evidence="3">
    <location>
        <begin position="11"/>
        <end position="329"/>
    </location>
</feature>
<dbReference type="GO" id="GO:0070402">
    <property type="term" value="F:NADPH binding"/>
    <property type="evidence" value="ECO:0007669"/>
    <property type="project" value="TreeGrafter"/>
</dbReference>
<dbReference type="GeneID" id="34609690"/>
<evidence type="ECO:0000256" key="2">
    <source>
        <dbReference type="ARBA" id="ARBA00023002"/>
    </source>
</evidence>
<dbReference type="GO" id="GO:0016651">
    <property type="term" value="F:oxidoreductase activity, acting on NAD(P)H"/>
    <property type="evidence" value="ECO:0007669"/>
    <property type="project" value="TreeGrafter"/>
</dbReference>
<sequence length="332" mass="35862">MRAVGVRNGKGDADALFIEENVADPVPKDDQLLVRVKAFGLNRMDTMQREGKYPFLPPDAGPIIGVEFSGTVESKGSACSDKFSIGDAVFGLISGGAYAEKVVISEGMLIPKPPHLTHEEAAGTTETCFTAFQALSFVGGFQSGQSVLVHAGASGVGQAAIQIAKLLGASKVFTTAGSDAKCKQSLELGADVAVNYRTEDFSKVVEKETNGRGVDLIIDLIGRDYWHKNMASAAPDGKLVLVSMMSGPIVDNLDLRVLLTKRLSIMATTLRIRDKEYKSRLCNAFIEQVLPHFEARRIRTIVDSVYPWTQVADAHKRMEQNLNSGKIICAID</sequence>
<keyword evidence="2" id="KW-0560">Oxidoreductase</keyword>
<name>A0A1L9SGD0_9EURO</name>
<evidence type="ECO:0000259" key="3">
    <source>
        <dbReference type="SMART" id="SM00829"/>
    </source>
</evidence>
<dbReference type="InterPro" id="IPR036291">
    <property type="entry name" value="NAD(P)-bd_dom_sf"/>
</dbReference>
<dbReference type="InterPro" id="IPR020843">
    <property type="entry name" value="ER"/>
</dbReference>
<dbReference type="Gene3D" id="3.40.50.720">
    <property type="entry name" value="NAD(P)-binding Rossmann-like Domain"/>
    <property type="match status" value="1"/>
</dbReference>
<evidence type="ECO:0000313" key="4">
    <source>
        <dbReference type="EMBL" id="OJJ46216.1"/>
    </source>
</evidence>
<dbReference type="RefSeq" id="XP_022580726.1">
    <property type="nucleotide sequence ID" value="XM_022723225.1"/>
</dbReference>
<dbReference type="Gene3D" id="3.90.180.10">
    <property type="entry name" value="Medium-chain alcohol dehydrogenases, catalytic domain"/>
    <property type="match status" value="1"/>
</dbReference>
<dbReference type="InterPro" id="IPR013154">
    <property type="entry name" value="ADH-like_N"/>
</dbReference>
<dbReference type="CDD" id="cd05276">
    <property type="entry name" value="p53_inducible_oxidoreductase"/>
    <property type="match status" value="1"/>
</dbReference>
<dbReference type="InterPro" id="IPR013149">
    <property type="entry name" value="ADH-like_C"/>
</dbReference>
<dbReference type="NCBIfam" id="TIGR02824">
    <property type="entry name" value="quinone_pig3"/>
    <property type="match status" value="1"/>
</dbReference>
<dbReference type="EMBL" id="KV878343">
    <property type="protein sequence ID" value="OJJ46216.1"/>
    <property type="molecule type" value="Genomic_DNA"/>
</dbReference>
<accession>A0A1L9SGD0</accession>
<proteinExistence type="predicted"/>
<evidence type="ECO:0000313" key="5">
    <source>
        <dbReference type="Proteomes" id="UP000184188"/>
    </source>
</evidence>
<protein>
    <recommendedName>
        <fullName evidence="3">Enoyl reductase (ER) domain-containing protein</fullName>
    </recommendedName>
</protein>
<keyword evidence="5" id="KW-1185">Reference proteome</keyword>
<dbReference type="SUPFAM" id="SSF51735">
    <property type="entry name" value="NAD(P)-binding Rossmann-fold domains"/>
    <property type="match status" value="1"/>
</dbReference>
<evidence type="ECO:0000256" key="1">
    <source>
        <dbReference type="ARBA" id="ARBA00022857"/>
    </source>
</evidence>
<dbReference type="PANTHER" id="PTHR48106:SF18">
    <property type="entry name" value="QUINONE OXIDOREDUCTASE PIG3"/>
    <property type="match status" value="1"/>
</dbReference>
<dbReference type="OrthoDB" id="203908at2759"/>
<dbReference type="Pfam" id="PF08240">
    <property type="entry name" value="ADH_N"/>
    <property type="match status" value="1"/>
</dbReference>
<dbReference type="SMART" id="SM00829">
    <property type="entry name" value="PKS_ER"/>
    <property type="match status" value="1"/>
</dbReference>